<keyword evidence="1" id="KW-0472">Membrane</keyword>
<keyword evidence="1" id="KW-0812">Transmembrane</keyword>
<keyword evidence="3" id="KW-1185">Reference proteome</keyword>
<dbReference type="AlphaFoldDB" id="A0A7D4QDT0"/>
<keyword evidence="1" id="KW-1133">Transmembrane helix</keyword>
<gene>
    <name evidence="2" type="ORF">HQ865_05095</name>
</gene>
<accession>A0A7D4QDT0</accession>
<name>A0A7D4QDT0_9SPHI</name>
<protein>
    <submittedName>
        <fullName evidence="2">Uncharacterized protein</fullName>
    </submittedName>
</protein>
<sequence length="50" mass="5698">MRSILIDLFHIFVMLVILGFGVACLFASGGRYDHWNKRLKGRKPSNGSFQ</sequence>
<dbReference type="PROSITE" id="PS51257">
    <property type="entry name" value="PROKAR_LIPOPROTEIN"/>
    <property type="match status" value="1"/>
</dbReference>
<evidence type="ECO:0000313" key="2">
    <source>
        <dbReference type="EMBL" id="QKJ29152.1"/>
    </source>
</evidence>
<dbReference type="RefSeq" id="WP_173413847.1">
    <property type="nucleotide sequence ID" value="NZ_CP054139.1"/>
</dbReference>
<evidence type="ECO:0000256" key="1">
    <source>
        <dbReference type="SAM" id="Phobius"/>
    </source>
</evidence>
<dbReference type="Proteomes" id="UP000505355">
    <property type="component" value="Chromosome"/>
</dbReference>
<proteinExistence type="predicted"/>
<evidence type="ECO:0000313" key="3">
    <source>
        <dbReference type="Proteomes" id="UP000505355"/>
    </source>
</evidence>
<dbReference type="EMBL" id="CP054139">
    <property type="protein sequence ID" value="QKJ29152.1"/>
    <property type="molecule type" value="Genomic_DNA"/>
</dbReference>
<dbReference type="KEGG" id="mmab:HQ865_05095"/>
<feature type="transmembrane region" description="Helical" evidence="1">
    <location>
        <begin position="6"/>
        <end position="28"/>
    </location>
</feature>
<organism evidence="2 3">
    <name type="scientific">Mucilaginibacter mali</name>
    <dbReference type="NCBI Taxonomy" id="2740462"/>
    <lineage>
        <taxon>Bacteria</taxon>
        <taxon>Pseudomonadati</taxon>
        <taxon>Bacteroidota</taxon>
        <taxon>Sphingobacteriia</taxon>
        <taxon>Sphingobacteriales</taxon>
        <taxon>Sphingobacteriaceae</taxon>
        <taxon>Mucilaginibacter</taxon>
    </lineage>
</organism>
<reference evidence="2 3" key="1">
    <citation type="submission" date="2020-05" db="EMBL/GenBank/DDBJ databases">
        <title>Mucilaginibacter mali sp. nov.</title>
        <authorList>
            <person name="Kim H.S."/>
            <person name="Lee K.C."/>
            <person name="Suh M.K."/>
            <person name="Kim J.-S."/>
            <person name="Han K.-I."/>
            <person name="Eom M.K."/>
            <person name="Shin Y.K."/>
            <person name="Lee J.-S."/>
        </authorList>
    </citation>
    <scope>NUCLEOTIDE SEQUENCE [LARGE SCALE GENOMIC DNA]</scope>
    <source>
        <strain evidence="2 3">G2-14</strain>
    </source>
</reference>